<keyword evidence="1" id="KW-0812">Transmembrane</keyword>
<sequence length="139" mass="15218">IAAISIATATALVFVRVSCTGVSRFFVLQSVIAICMTFHLFAVNCTSRSRSPNRPTTFLAVSDYGSDRIRIRIHIDTAHPHPTRGSGTQGFLEGAKTDIPANVGDPSSIRFDPLRRRCRCVFEFDFDPDTLEETPTAAA</sequence>
<dbReference type="AlphaFoldDB" id="A0A8T8S8B1"/>
<evidence type="ECO:0000313" key="2">
    <source>
        <dbReference type="EMBL" id="KAE8235023.1"/>
    </source>
</evidence>
<organism evidence="2 3">
    <name type="scientific">Tilletia indica</name>
    <dbReference type="NCBI Taxonomy" id="43049"/>
    <lineage>
        <taxon>Eukaryota</taxon>
        <taxon>Fungi</taxon>
        <taxon>Dikarya</taxon>
        <taxon>Basidiomycota</taxon>
        <taxon>Ustilaginomycotina</taxon>
        <taxon>Exobasidiomycetes</taxon>
        <taxon>Tilletiales</taxon>
        <taxon>Tilletiaceae</taxon>
        <taxon>Tilletia</taxon>
    </lineage>
</organism>
<feature type="non-terminal residue" evidence="2">
    <location>
        <position position="1"/>
    </location>
</feature>
<reference evidence="2" key="1">
    <citation type="submission" date="2016-04" db="EMBL/GenBank/DDBJ databases">
        <authorList>
            <person name="Nguyen H.D."/>
            <person name="Samba Siva P."/>
            <person name="Cullis J."/>
            <person name="Levesque C.A."/>
            <person name="Hambleton S."/>
        </authorList>
    </citation>
    <scope>NUCLEOTIDE SEQUENCE</scope>
    <source>
        <strain evidence="2">DAOMC 236416</strain>
    </source>
</reference>
<name>A0A8T8S8B1_9BASI</name>
<proteinExistence type="predicted"/>
<keyword evidence="3" id="KW-1185">Reference proteome</keyword>
<dbReference type="Proteomes" id="UP000077521">
    <property type="component" value="Unassembled WGS sequence"/>
</dbReference>
<evidence type="ECO:0000256" key="1">
    <source>
        <dbReference type="SAM" id="Phobius"/>
    </source>
</evidence>
<gene>
    <name evidence="2" type="ORF">A4X13_0g9646</name>
</gene>
<keyword evidence="1" id="KW-1133">Transmembrane helix</keyword>
<feature type="transmembrane region" description="Helical" evidence="1">
    <location>
        <begin position="29"/>
        <end position="46"/>
    </location>
</feature>
<evidence type="ECO:0000313" key="3">
    <source>
        <dbReference type="Proteomes" id="UP000077521"/>
    </source>
</evidence>
<keyword evidence="1" id="KW-0472">Membrane</keyword>
<reference evidence="2" key="2">
    <citation type="journal article" date="2019" name="IMA Fungus">
        <title>Genome sequencing and comparison of five Tilletia species to identify candidate genes for the detection of regulated species infecting wheat.</title>
        <authorList>
            <person name="Nguyen H.D.T."/>
            <person name="Sultana T."/>
            <person name="Kesanakurti P."/>
            <person name="Hambleton S."/>
        </authorList>
    </citation>
    <scope>NUCLEOTIDE SEQUENCE</scope>
    <source>
        <strain evidence="2">DAOMC 236416</strain>
    </source>
</reference>
<protein>
    <submittedName>
        <fullName evidence="2">Uncharacterized protein</fullName>
    </submittedName>
</protein>
<accession>A0A8T8S8B1</accession>
<comment type="caution">
    <text evidence="2">The sequence shown here is derived from an EMBL/GenBank/DDBJ whole genome shotgun (WGS) entry which is preliminary data.</text>
</comment>
<dbReference type="EMBL" id="LWDF02003046">
    <property type="protein sequence ID" value="KAE8235023.1"/>
    <property type="molecule type" value="Genomic_DNA"/>
</dbReference>